<dbReference type="STRING" id="1214573.A0A0G2IFN4"/>
<reference evidence="4 5" key="2">
    <citation type="submission" date="2015-05" db="EMBL/GenBank/DDBJ databases">
        <authorList>
            <person name="Morales-Cruz A."/>
            <person name="Amrine K.C."/>
            <person name="Cantu D."/>
        </authorList>
    </citation>
    <scope>NUCLEOTIDE SEQUENCE [LARGE SCALE GENOMIC DNA]</scope>
    <source>
        <strain evidence="4">DA912</strain>
    </source>
</reference>
<dbReference type="AlphaFoldDB" id="A0A0G2IFN4"/>
<dbReference type="PROSITE" id="PS00061">
    <property type="entry name" value="ADH_SHORT"/>
    <property type="match status" value="1"/>
</dbReference>
<dbReference type="InterPro" id="IPR002347">
    <property type="entry name" value="SDR_fam"/>
</dbReference>
<dbReference type="SUPFAM" id="SSF51735">
    <property type="entry name" value="NAD(P)-binding Rossmann-fold domains"/>
    <property type="match status" value="1"/>
</dbReference>
<name>A0A0G2IFN4_9PEZI</name>
<evidence type="ECO:0000313" key="5">
    <source>
        <dbReference type="Proteomes" id="UP000034680"/>
    </source>
</evidence>
<dbReference type="Pfam" id="PF00106">
    <property type="entry name" value="adh_short"/>
    <property type="match status" value="1"/>
</dbReference>
<reference evidence="4 5" key="1">
    <citation type="submission" date="2015-05" db="EMBL/GenBank/DDBJ databases">
        <title>Distinctive expansion of gene families associated with plant cell wall degradation and secondary metabolism in the genomes of grapevine trunk pathogens.</title>
        <authorList>
            <person name="Lawrence D.P."/>
            <person name="Travadon R."/>
            <person name="Rolshausen P.E."/>
            <person name="Baumgartner K."/>
        </authorList>
    </citation>
    <scope>NUCLEOTIDE SEQUENCE [LARGE SCALE GENOMIC DNA]</scope>
    <source>
        <strain evidence="4">DA912</strain>
    </source>
</reference>
<evidence type="ECO:0000313" key="4">
    <source>
        <dbReference type="EMBL" id="KKY39010.1"/>
    </source>
</evidence>
<accession>A0A0G2IFN4</accession>
<evidence type="ECO:0000256" key="2">
    <source>
        <dbReference type="ARBA" id="ARBA00022857"/>
    </source>
</evidence>
<dbReference type="GO" id="GO:0016491">
    <property type="term" value="F:oxidoreductase activity"/>
    <property type="evidence" value="ECO:0007669"/>
    <property type="project" value="UniProtKB-KW"/>
</dbReference>
<organism evidence="4 5">
    <name type="scientific">Diaporthe ampelina</name>
    <dbReference type="NCBI Taxonomy" id="1214573"/>
    <lineage>
        <taxon>Eukaryota</taxon>
        <taxon>Fungi</taxon>
        <taxon>Dikarya</taxon>
        <taxon>Ascomycota</taxon>
        <taxon>Pezizomycotina</taxon>
        <taxon>Sordariomycetes</taxon>
        <taxon>Sordariomycetidae</taxon>
        <taxon>Diaporthales</taxon>
        <taxon>Diaporthaceae</taxon>
        <taxon>Diaporthe</taxon>
    </lineage>
</organism>
<keyword evidence="3" id="KW-0560">Oxidoreductase</keyword>
<dbReference type="InterPro" id="IPR020904">
    <property type="entry name" value="Sc_DH/Rdtase_CS"/>
</dbReference>
<dbReference type="PANTHER" id="PTHR43669:SF3">
    <property type="entry name" value="ALCOHOL DEHYDROGENASE, PUTATIVE (AFU_ORTHOLOGUE AFUA_3G03445)-RELATED"/>
    <property type="match status" value="1"/>
</dbReference>
<sequence length="285" mass="31449">MSIGRDLAERLHPKGYNIVVSGRRSQEGEAIASQLDPTGETAIFVQCDVSSYESQAALLKTAWAKWNRLDAFIANAGVIDRGTRYNLGRKEAPIEDVPPEPDLSCTDTDVKGVMYGTELAVHYMRHNPPPAKGGRIIVTGSVAALWSMPILPEYGAAKAAAAHWVRTVAPVLALEGITINNVLPNGYATDIMTGIREAYLDEHLTKKECLMAAYEVFLDDAAGEKTGQTVETAYDSHYYHDMPPYKSGRVIERTVKVYEPWFEIFHGQRSGLPDAIKEPLRKLSK</sequence>
<dbReference type="OrthoDB" id="5371740at2759"/>
<proteinExistence type="inferred from homology"/>
<dbReference type="Proteomes" id="UP000034680">
    <property type="component" value="Unassembled WGS sequence"/>
</dbReference>
<comment type="caution">
    <text evidence="4">The sequence shown here is derived from an EMBL/GenBank/DDBJ whole genome shotgun (WGS) entry which is preliminary data.</text>
</comment>
<evidence type="ECO:0000256" key="3">
    <source>
        <dbReference type="ARBA" id="ARBA00023002"/>
    </source>
</evidence>
<dbReference type="PRINTS" id="PR00081">
    <property type="entry name" value="GDHRDH"/>
</dbReference>
<dbReference type="InterPro" id="IPR036291">
    <property type="entry name" value="NAD(P)-bd_dom_sf"/>
</dbReference>
<gene>
    <name evidence="4" type="ORF">UCDDA912_g00917</name>
</gene>
<comment type="similarity">
    <text evidence="1">Belongs to the short-chain dehydrogenases/reductases (SDR) family.</text>
</comment>
<keyword evidence="5" id="KW-1185">Reference proteome</keyword>
<evidence type="ECO:0000256" key="1">
    <source>
        <dbReference type="ARBA" id="ARBA00006484"/>
    </source>
</evidence>
<dbReference type="EMBL" id="LCUC01000040">
    <property type="protein sequence ID" value="KKY39010.1"/>
    <property type="molecule type" value="Genomic_DNA"/>
</dbReference>
<dbReference type="PANTHER" id="PTHR43669">
    <property type="entry name" value="5-KETO-D-GLUCONATE 5-REDUCTASE"/>
    <property type="match status" value="1"/>
</dbReference>
<protein>
    <submittedName>
        <fullName evidence="4">Putative 15-hydroxyprostaglandin dehydrogenase</fullName>
    </submittedName>
</protein>
<dbReference type="Gene3D" id="3.40.50.720">
    <property type="entry name" value="NAD(P)-binding Rossmann-like Domain"/>
    <property type="match status" value="1"/>
</dbReference>
<keyword evidence="2" id="KW-0521">NADP</keyword>